<evidence type="ECO:0000313" key="6">
    <source>
        <dbReference type="EnsemblMetazoa" id="XP_030855116"/>
    </source>
</evidence>
<dbReference type="InParanoid" id="A0A7M7PRX4"/>
<keyword evidence="3" id="KW-0964">Secreted</keyword>
<reference evidence="7" key="1">
    <citation type="submission" date="2015-02" db="EMBL/GenBank/DDBJ databases">
        <title>Genome sequencing for Strongylocentrotus purpuratus.</title>
        <authorList>
            <person name="Murali S."/>
            <person name="Liu Y."/>
            <person name="Vee V."/>
            <person name="English A."/>
            <person name="Wang M."/>
            <person name="Skinner E."/>
            <person name="Han Y."/>
            <person name="Muzny D.M."/>
            <person name="Worley K.C."/>
            <person name="Gibbs R.A."/>
        </authorList>
    </citation>
    <scope>NUCLEOTIDE SEQUENCE</scope>
</reference>
<evidence type="ECO:0000313" key="7">
    <source>
        <dbReference type="Proteomes" id="UP000007110"/>
    </source>
</evidence>
<evidence type="ECO:0000256" key="4">
    <source>
        <dbReference type="SAM" id="SignalP"/>
    </source>
</evidence>
<comment type="similarity">
    <text evidence="2">Belongs to the NPC2 family.</text>
</comment>
<evidence type="ECO:0000256" key="1">
    <source>
        <dbReference type="ARBA" id="ARBA00004613"/>
    </source>
</evidence>
<dbReference type="GO" id="GO:0015918">
    <property type="term" value="P:sterol transport"/>
    <property type="evidence" value="ECO:0000318"/>
    <property type="project" value="GO_Central"/>
</dbReference>
<dbReference type="GeneID" id="579810"/>
<protein>
    <recommendedName>
        <fullName evidence="5">MD-2-related lipid-recognition domain-containing protein</fullName>
    </recommendedName>
</protein>
<name>A0A7M7PRX4_STRPU</name>
<proteinExistence type="inferred from homology"/>
<dbReference type="InterPro" id="IPR039670">
    <property type="entry name" value="NPC2-like"/>
</dbReference>
<dbReference type="OrthoDB" id="6489092at2759"/>
<keyword evidence="7" id="KW-1185">Reference proteome</keyword>
<dbReference type="Proteomes" id="UP000007110">
    <property type="component" value="Unassembled WGS sequence"/>
</dbReference>
<dbReference type="InterPro" id="IPR014756">
    <property type="entry name" value="Ig_E-set"/>
</dbReference>
<evidence type="ECO:0000256" key="2">
    <source>
        <dbReference type="ARBA" id="ARBA00006370"/>
    </source>
</evidence>
<dbReference type="OMA" id="VDIVCVE"/>
<dbReference type="Gene3D" id="2.60.40.770">
    <property type="match status" value="1"/>
</dbReference>
<dbReference type="RefSeq" id="XP_030855116.1">
    <property type="nucleotide sequence ID" value="XM_030999256.1"/>
</dbReference>
<dbReference type="AlphaFoldDB" id="A0A7M7PRX4"/>
<dbReference type="FunFam" id="2.60.40.770:FF:000001">
    <property type="entry name" value="NPC intracellular cholesterol transporter 2"/>
    <property type="match status" value="1"/>
</dbReference>
<feature type="signal peptide" evidence="4">
    <location>
        <begin position="1"/>
        <end position="22"/>
    </location>
</feature>
<evidence type="ECO:0000256" key="3">
    <source>
        <dbReference type="ARBA" id="ARBA00022525"/>
    </source>
</evidence>
<feature type="domain" description="MD-2-related lipid-recognition" evidence="5">
    <location>
        <begin position="52"/>
        <end position="174"/>
    </location>
</feature>
<keyword evidence="4" id="KW-0732">Signal</keyword>
<organism evidence="6 7">
    <name type="scientific">Strongylocentrotus purpuratus</name>
    <name type="common">Purple sea urchin</name>
    <dbReference type="NCBI Taxonomy" id="7668"/>
    <lineage>
        <taxon>Eukaryota</taxon>
        <taxon>Metazoa</taxon>
        <taxon>Echinodermata</taxon>
        <taxon>Eleutherozoa</taxon>
        <taxon>Echinozoa</taxon>
        <taxon>Echinoidea</taxon>
        <taxon>Euechinoidea</taxon>
        <taxon>Echinacea</taxon>
        <taxon>Camarodonta</taxon>
        <taxon>Echinidea</taxon>
        <taxon>Strongylocentrotidae</taxon>
        <taxon>Strongylocentrotus</taxon>
    </lineage>
</organism>
<dbReference type="PANTHER" id="PTHR11306:SF68">
    <property type="entry name" value="NPC INTRACELLULAR CHOLESTEROL TRANSPORTER 2"/>
    <property type="match status" value="1"/>
</dbReference>
<dbReference type="EnsemblMetazoa" id="XM_030999256">
    <property type="protein sequence ID" value="XP_030855116"/>
    <property type="gene ID" value="LOC579810"/>
</dbReference>
<dbReference type="GO" id="GO:0005576">
    <property type="term" value="C:extracellular region"/>
    <property type="evidence" value="ECO:0007669"/>
    <property type="project" value="UniProtKB-SubCell"/>
</dbReference>
<sequence length="179" mass="19348">MMARIIFTFICLVFVCHNVAESRTVSMYDLKPATLIKSISKPALLGGDSPIFRNCSKTSDGFQLTNVLVAGCSVPPCPLIKGTNTSIEIDFIADKEVTAVTAKVYGQIDGIKVPFPLTNSDACSCGVACPTKAGNAYKYKYSLPIASEYPSMTLAVFWYLYDATVEELCMDVAVTIKDA</sequence>
<accession>A0A7M7PRX4</accession>
<dbReference type="KEGG" id="spu:579810"/>
<evidence type="ECO:0000259" key="5">
    <source>
        <dbReference type="SMART" id="SM00737"/>
    </source>
</evidence>
<dbReference type="InterPro" id="IPR003172">
    <property type="entry name" value="ML_dom"/>
</dbReference>
<dbReference type="SMART" id="SM00737">
    <property type="entry name" value="ML"/>
    <property type="match status" value="1"/>
</dbReference>
<dbReference type="Pfam" id="PF02221">
    <property type="entry name" value="E1_DerP2_DerF2"/>
    <property type="match status" value="1"/>
</dbReference>
<comment type="subcellular location">
    <subcellularLocation>
        <location evidence="1">Secreted</location>
    </subcellularLocation>
</comment>
<dbReference type="FunCoup" id="A0A7M7PRX4">
    <property type="interactions" value="1581"/>
</dbReference>
<reference evidence="6" key="2">
    <citation type="submission" date="2021-01" db="UniProtKB">
        <authorList>
            <consortium name="EnsemblMetazoa"/>
        </authorList>
    </citation>
    <scope>IDENTIFICATION</scope>
</reference>
<dbReference type="GO" id="GO:0032934">
    <property type="term" value="F:sterol binding"/>
    <property type="evidence" value="ECO:0000318"/>
    <property type="project" value="GO_Central"/>
</dbReference>
<dbReference type="CTD" id="10577"/>
<dbReference type="SUPFAM" id="SSF81296">
    <property type="entry name" value="E set domains"/>
    <property type="match status" value="1"/>
</dbReference>
<feature type="chain" id="PRO_5029501383" description="MD-2-related lipid-recognition domain-containing protein" evidence="4">
    <location>
        <begin position="23"/>
        <end position="179"/>
    </location>
</feature>
<dbReference type="PANTHER" id="PTHR11306">
    <property type="entry name" value="NIEMANN PICK TYPE C2 PROTEIN NPC2-RELATED"/>
    <property type="match status" value="1"/>
</dbReference>